<reference evidence="1" key="2">
    <citation type="submission" date="2020-11" db="EMBL/GenBank/DDBJ databases">
        <authorList>
            <person name="McCartney M.A."/>
            <person name="Auch B."/>
            <person name="Kono T."/>
            <person name="Mallez S."/>
            <person name="Becker A."/>
            <person name="Gohl D.M."/>
            <person name="Silverstein K.A.T."/>
            <person name="Koren S."/>
            <person name="Bechman K.B."/>
            <person name="Herman A."/>
            <person name="Abrahante J.E."/>
            <person name="Garbe J."/>
        </authorList>
    </citation>
    <scope>NUCLEOTIDE SEQUENCE</scope>
    <source>
        <strain evidence="1">Duluth1</strain>
        <tissue evidence="1">Whole animal</tissue>
    </source>
</reference>
<dbReference type="EMBL" id="JAIWYP010000001">
    <property type="protein sequence ID" value="KAH3882853.1"/>
    <property type="molecule type" value="Genomic_DNA"/>
</dbReference>
<dbReference type="AlphaFoldDB" id="A0A9D4RXT0"/>
<evidence type="ECO:0000313" key="2">
    <source>
        <dbReference type="Proteomes" id="UP000828390"/>
    </source>
</evidence>
<proteinExistence type="predicted"/>
<reference evidence="1" key="1">
    <citation type="journal article" date="2019" name="bioRxiv">
        <title>The Genome of the Zebra Mussel, Dreissena polymorpha: A Resource for Invasive Species Research.</title>
        <authorList>
            <person name="McCartney M.A."/>
            <person name="Auch B."/>
            <person name="Kono T."/>
            <person name="Mallez S."/>
            <person name="Zhang Y."/>
            <person name="Obille A."/>
            <person name="Becker A."/>
            <person name="Abrahante J.E."/>
            <person name="Garbe J."/>
            <person name="Badalamenti J.P."/>
            <person name="Herman A."/>
            <person name="Mangelson H."/>
            <person name="Liachko I."/>
            <person name="Sullivan S."/>
            <person name="Sone E.D."/>
            <person name="Koren S."/>
            <person name="Silverstein K.A.T."/>
            <person name="Beckman K.B."/>
            <person name="Gohl D.M."/>
        </authorList>
    </citation>
    <scope>NUCLEOTIDE SEQUENCE</scope>
    <source>
        <strain evidence="1">Duluth1</strain>
        <tissue evidence="1">Whole animal</tissue>
    </source>
</reference>
<sequence>MIRFYVKAYQLISKVFPLCTCRIQFGYQLICPFCVDHRPKLFSRSGDLRYHAKSKHPIELRVAPNDLFSNKVAFYFSTEPAAFIKCHEVENPNSATASYAKYLVTKWAAGRSPGISSWIKGWELGCESSAKSRKRKSSESVSYIRLDEFGAVAYLEDGPSVYKATIKKGIFQNQKSLSALKRRQDCIAPSQTQPQGPWAEEDYPDLYMDIAQLLGIEDRLVARVQKRSDIVFQAIRESEIDIIPSPMSIHLSDPSSPVQLPLQSMPSFDLSPLPTVSASSLIIPVPTSTPAITPLRRTNEVTAVIASTANTLLSSQTPSSTTAIAPLRKTNEVTAVIASTSNTLLSSQTPSSTNLSPINTSSVRPVPAMMSTPAATLQAPITANLPSLPTASVFKPPPTIRSPITTSSMLPTTTVTFSVRCLLSPIRGSTPVYHPTSPTTEAQSEVARYSPSPLSAVEHYVPTPANTLLQTHATALLVSGAMPLLPPSKRDWSSFPDEAITLVQGLRWPPKGWRNLSPDCRLLALEYAATSILQSTAVSWSITNRCLLVHQFQHLMLPGTAGILLDNSGKARHYLHETVREIASGVSSLPTEVKSTILRTLPEHQDDPLLSIIKDIPARP</sequence>
<evidence type="ECO:0000313" key="1">
    <source>
        <dbReference type="EMBL" id="KAH3882853.1"/>
    </source>
</evidence>
<name>A0A9D4RXT0_DREPO</name>
<comment type="caution">
    <text evidence="1">The sequence shown here is derived from an EMBL/GenBank/DDBJ whole genome shotgun (WGS) entry which is preliminary data.</text>
</comment>
<gene>
    <name evidence="1" type="ORF">DPMN_006798</name>
</gene>
<organism evidence="1 2">
    <name type="scientific">Dreissena polymorpha</name>
    <name type="common">Zebra mussel</name>
    <name type="synonym">Mytilus polymorpha</name>
    <dbReference type="NCBI Taxonomy" id="45954"/>
    <lineage>
        <taxon>Eukaryota</taxon>
        <taxon>Metazoa</taxon>
        <taxon>Spiralia</taxon>
        <taxon>Lophotrochozoa</taxon>
        <taxon>Mollusca</taxon>
        <taxon>Bivalvia</taxon>
        <taxon>Autobranchia</taxon>
        <taxon>Heteroconchia</taxon>
        <taxon>Euheterodonta</taxon>
        <taxon>Imparidentia</taxon>
        <taxon>Neoheterodontei</taxon>
        <taxon>Myida</taxon>
        <taxon>Dreissenoidea</taxon>
        <taxon>Dreissenidae</taxon>
        <taxon>Dreissena</taxon>
    </lineage>
</organism>
<accession>A0A9D4RXT0</accession>
<keyword evidence="2" id="KW-1185">Reference proteome</keyword>
<protein>
    <submittedName>
        <fullName evidence="1">Uncharacterized protein</fullName>
    </submittedName>
</protein>
<dbReference type="Proteomes" id="UP000828390">
    <property type="component" value="Unassembled WGS sequence"/>
</dbReference>